<accession>A0A6C0P849</accession>
<sequence>MEVLNTKRCLFCDSLVQVKHKGGSEWYMNCLCSPSGSYGLKDDSYEPFRMLSYTEKRAEFPIISAYIREQSDCEEKVIVSFDERAAILQSPLIPLTAEEKGLKLLRYLHRHASGPDEPVVISQFSQCANLTYSMNLQELVYIVEKLKEEGLIERIGSTFRLTEKGWLEAESSASGKAYKPCFVLLPHGEEEMAQQWTENVFPRLLQLGYAPKLLSQGGPRSVADKPVQETMQQVLKCRLMIADISDPEAETWMYAGYALGNDIPVAWTCRSSATGTQPPGVRPIVWENAEQLADQLQFSIGREAVTSDQPN</sequence>
<gene>
    <name evidence="1" type="ORF">GZH47_29880</name>
</gene>
<organism evidence="1 2">
    <name type="scientific">Paenibacillus rhizovicinus</name>
    <dbReference type="NCBI Taxonomy" id="2704463"/>
    <lineage>
        <taxon>Bacteria</taxon>
        <taxon>Bacillati</taxon>
        <taxon>Bacillota</taxon>
        <taxon>Bacilli</taxon>
        <taxon>Bacillales</taxon>
        <taxon>Paenibacillaceae</taxon>
        <taxon>Paenibacillus</taxon>
    </lineage>
</organism>
<evidence type="ECO:0000313" key="2">
    <source>
        <dbReference type="Proteomes" id="UP000479114"/>
    </source>
</evidence>
<evidence type="ECO:0000313" key="1">
    <source>
        <dbReference type="EMBL" id="QHW34586.1"/>
    </source>
</evidence>
<dbReference type="EMBL" id="CP048286">
    <property type="protein sequence ID" value="QHW34586.1"/>
    <property type="molecule type" value="Genomic_DNA"/>
</dbReference>
<proteinExistence type="predicted"/>
<keyword evidence="2" id="KW-1185">Reference proteome</keyword>
<dbReference type="RefSeq" id="WP_162644738.1">
    <property type="nucleotide sequence ID" value="NZ_CP048286.1"/>
</dbReference>
<dbReference type="KEGG" id="prz:GZH47_29880"/>
<dbReference type="AlphaFoldDB" id="A0A6C0P849"/>
<dbReference type="Proteomes" id="UP000479114">
    <property type="component" value="Chromosome"/>
</dbReference>
<protein>
    <submittedName>
        <fullName evidence="1">MarR family transcriptional regulator</fullName>
    </submittedName>
</protein>
<reference evidence="1 2" key="1">
    <citation type="submission" date="2020-02" db="EMBL/GenBank/DDBJ databases">
        <title>Paenibacillus sp. nov., isolated from rhizosphere soil of tomato.</title>
        <authorList>
            <person name="Weon H.-Y."/>
            <person name="Lee S.A."/>
        </authorList>
    </citation>
    <scope>NUCLEOTIDE SEQUENCE [LARGE SCALE GENOMIC DNA]</scope>
    <source>
        <strain evidence="1 2">14171R-81</strain>
    </source>
</reference>
<name>A0A6C0P849_9BACL</name>